<gene>
    <name evidence="1" type="ORF">CXB77_08705</name>
</gene>
<evidence type="ECO:0000313" key="1">
    <source>
        <dbReference type="EMBL" id="PQJ95943.1"/>
    </source>
</evidence>
<dbReference type="EMBL" id="PPGH01000035">
    <property type="protein sequence ID" value="PQJ95943.1"/>
    <property type="molecule type" value="Genomic_DNA"/>
</dbReference>
<dbReference type="AlphaFoldDB" id="A0A2S7XQX1"/>
<evidence type="ECO:0000313" key="2">
    <source>
        <dbReference type="Proteomes" id="UP000239936"/>
    </source>
</evidence>
<protein>
    <submittedName>
        <fullName evidence="1">Uncharacterized protein</fullName>
    </submittedName>
</protein>
<name>A0A2S7XQX1_9GAMM</name>
<sequence length="65" mass="7640">MPISTKLLRFCTVIRYRVALAANKWQMMRIKKPALIVFESTIFIQHVQQYDDIKKTTVGWVDAIN</sequence>
<keyword evidence="2" id="KW-1185">Reference proteome</keyword>
<comment type="caution">
    <text evidence="1">The sequence shown here is derived from an EMBL/GenBank/DDBJ whole genome shotgun (WGS) entry which is preliminary data.</text>
</comment>
<organism evidence="1 2">
    <name type="scientific">Chromatium okenii</name>
    <dbReference type="NCBI Taxonomy" id="61644"/>
    <lineage>
        <taxon>Bacteria</taxon>
        <taxon>Pseudomonadati</taxon>
        <taxon>Pseudomonadota</taxon>
        <taxon>Gammaproteobacteria</taxon>
        <taxon>Chromatiales</taxon>
        <taxon>Chromatiaceae</taxon>
        <taxon>Chromatium</taxon>
    </lineage>
</organism>
<dbReference type="Proteomes" id="UP000239936">
    <property type="component" value="Unassembled WGS sequence"/>
</dbReference>
<proteinExistence type="predicted"/>
<reference evidence="1 2" key="1">
    <citation type="submission" date="2018-01" db="EMBL/GenBank/DDBJ databases">
        <title>The complete genome sequence of Chromatium okenii LaCa, a purple sulfur bacterium with a turbulent life.</title>
        <authorList>
            <person name="Luedin S.M."/>
            <person name="Liechti N."/>
            <person name="Storelli N."/>
            <person name="Danza F."/>
            <person name="Wittwer M."/>
            <person name="Pothier J.F."/>
            <person name="Tonolla M.A."/>
        </authorList>
    </citation>
    <scope>NUCLEOTIDE SEQUENCE [LARGE SCALE GENOMIC DNA]</scope>
    <source>
        <strain evidence="1 2">LaCa</strain>
    </source>
</reference>
<accession>A0A2S7XQX1</accession>